<keyword evidence="1" id="KW-0472">Membrane</keyword>
<protein>
    <submittedName>
        <fullName evidence="2">Uncharacterized protein</fullName>
    </submittedName>
</protein>
<evidence type="ECO:0000313" key="2">
    <source>
        <dbReference type="EMBL" id="KRM62325.1"/>
    </source>
</evidence>
<name>A0A0R2A6N5_9LACO</name>
<keyword evidence="1" id="KW-0812">Transmembrane</keyword>
<sequence length="53" mass="6372">MMLWALIGMLIVIGQILVSGELIYHRFWRFFWKITVFYATIVYIASIFYTFMG</sequence>
<proteinExistence type="predicted"/>
<keyword evidence="1" id="KW-1133">Transmembrane helix</keyword>
<keyword evidence="3" id="KW-1185">Reference proteome</keyword>
<dbReference type="AlphaFoldDB" id="A0A0R2A6N5"/>
<accession>A0A0R2A6N5</accession>
<dbReference type="EMBL" id="AYYY01000006">
    <property type="protein sequence ID" value="KRM62325.1"/>
    <property type="molecule type" value="Genomic_DNA"/>
</dbReference>
<evidence type="ECO:0000256" key="1">
    <source>
        <dbReference type="SAM" id="Phobius"/>
    </source>
</evidence>
<dbReference type="STRING" id="1423813.FC26_GL002389"/>
<evidence type="ECO:0000313" key="3">
    <source>
        <dbReference type="Proteomes" id="UP000051733"/>
    </source>
</evidence>
<dbReference type="Proteomes" id="UP000051733">
    <property type="component" value="Unassembled WGS sequence"/>
</dbReference>
<dbReference type="PATRIC" id="fig|1423813.3.peg.2436"/>
<reference evidence="2 3" key="1">
    <citation type="journal article" date="2015" name="Genome Announc.">
        <title>Expanding the biotechnology potential of lactobacilli through comparative genomics of 213 strains and associated genera.</title>
        <authorList>
            <person name="Sun Z."/>
            <person name="Harris H.M."/>
            <person name="McCann A."/>
            <person name="Guo C."/>
            <person name="Argimon S."/>
            <person name="Zhang W."/>
            <person name="Yang X."/>
            <person name="Jeffery I.B."/>
            <person name="Cooney J.C."/>
            <person name="Kagawa T.F."/>
            <person name="Liu W."/>
            <person name="Song Y."/>
            <person name="Salvetti E."/>
            <person name="Wrobel A."/>
            <person name="Rasinkangas P."/>
            <person name="Parkhill J."/>
            <person name="Rea M.C."/>
            <person name="O'Sullivan O."/>
            <person name="Ritari J."/>
            <person name="Douillard F.P."/>
            <person name="Paul Ross R."/>
            <person name="Yang R."/>
            <person name="Briner A.E."/>
            <person name="Felis G.E."/>
            <person name="de Vos W.M."/>
            <person name="Barrangou R."/>
            <person name="Klaenhammer T.R."/>
            <person name="Caufield P.W."/>
            <person name="Cui Y."/>
            <person name="Zhang H."/>
            <person name="O'Toole P.W."/>
        </authorList>
    </citation>
    <scope>NUCLEOTIDE SEQUENCE [LARGE SCALE GENOMIC DNA]</scope>
    <source>
        <strain evidence="2 3">DSM 20634</strain>
    </source>
</reference>
<feature type="transmembrane region" description="Helical" evidence="1">
    <location>
        <begin position="30"/>
        <end position="51"/>
    </location>
</feature>
<comment type="caution">
    <text evidence="2">The sequence shown here is derived from an EMBL/GenBank/DDBJ whole genome shotgun (WGS) entry which is preliminary data.</text>
</comment>
<gene>
    <name evidence="2" type="ORF">FC26_GL002389</name>
</gene>
<organism evidence="2 3">
    <name type="scientific">Paucilactobacillus vaccinostercus DSM 20634</name>
    <dbReference type="NCBI Taxonomy" id="1423813"/>
    <lineage>
        <taxon>Bacteria</taxon>
        <taxon>Bacillati</taxon>
        <taxon>Bacillota</taxon>
        <taxon>Bacilli</taxon>
        <taxon>Lactobacillales</taxon>
        <taxon>Lactobacillaceae</taxon>
        <taxon>Paucilactobacillus</taxon>
    </lineage>
</organism>